<reference evidence="2" key="1">
    <citation type="submission" date="2023-06" db="EMBL/GenBank/DDBJ databases">
        <title>Genome-scale phylogeny and comparative genomics of the fungal order Sordariales.</title>
        <authorList>
            <consortium name="Lawrence Berkeley National Laboratory"/>
            <person name="Hensen N."/>
            <person name="Bonometti L."/>
            <person name="Westerberg I."/>
            <person name="Brannstrom I.O."/>
            <person name="Guillou S."/>
            <person name="Cros-Aarteil S."/>
            <person name="Calhoun S."/>
            <person name="Haridas S."/>
            <person name="Kuo A."/>
            <person name="Mondo S."/>
            <person name="Pangilinan J."/>
            <person name="Riley R."/>
            <person name="Labutti K."/>
            <person name="Andreopoulos B."/>
            <person name="Lipzen A."/>
            <person name="Chen C."/>
            <person name="Yanf M."/>
            <person name="Daum C."/>
            <person name="Ng V."/>
            <person name="Clum A."/>
            <person name="Steindorff A."/>
            <person name="Ohm R."/>
            <person name="Martin F."/>
            <person name="Silar P."/>
            <person name="Natvig D."/>
            <person name="Lalanne C."/>
            <person name="Gautier V."/>
            <person name="Ament-Velasquez S.L."/>
            <person name="Kruys A."/>
            <person name="Hutchinson M.I."/>
            <person name="Powell A.J."/>
            <person name="Barry K."/>
            <person name="Miller A.N."/>
            <person name="Grigoriev I.V."/>
            <person name="Debuchy R."/>
            <person name="Gladieux P."/>
            <person name="Thoren M.H."/>
            <person name="Johannesson H."/>
        </authorList>
    </citation>
    <scope>NUCLEOTIDE SEQUENCE</scope>
    <source>
        <strain evidence="2">CBS 307.81</strain>
    </source>
</reference>
<evidence type="ECO:0000313" key="3">
    <source>
        <dbReference type="Proteomes" id="UP001174997"/>
    </source>
</evidence>
<protein>
    <submittedName>
        <fullName evidence="2">Uncharacterized protein</fullName>
    </submittedName>
</protein>
<dbReference type="Proteomes" id="UP001174997">
    <property type="component" value="Unassembled WGS sequence"/>
</dbReference>
<proteinExistence type="predicted"/>
<dbReference type="AlphaFoldDB" id="A0AA39ZF92"/>
<name>A0AA39ZF92_9PEZI</name>
<keyword evidence="3" id="KW-1185">Reference proteome</keyword>
<organism evidence="2 3">
    <name type="scientific">Cercophora samala</name>
    <dbReference type="NCBI Taxonomy" id="330535"/>
    <lineage>
        <taxon>Eukaryota</taxon>
        <taxon>Fungi</taxon>
        <taxon>Dikarya</taxon>
        <taxon>Ascomycota</taxon>
        <taxon>Pezizomycotina</taxon>
        <taxon>Sordariomycetes</taxon>
        <taxon>Sordariomycetidae</taxon>
        <taxon>Sordariales</taxon>
        <taxon>Lasiosphaeriaceae</taxon>
        <taxon>Cercophora</taxon>
    </lineage>
</organism>
<evidence type="ECO:0000256" key="1">
    <source>
        <dbReference type="SAM" id="MobiDB-lite"/>
    </source>
</evidence>
<feature type="compositionally biased region" description="Low complexity" evidence="1">
    <location>
        <begin position="329"/>
        <end position="341"/>
    </location>
</feature>
<sequence>MSRLQQLPSEILILIFEANLGHLTSFDEIYAIWLSSHCLYYRFNKDFMINLFLQHLEHGLAETGNGAGQWEHARLAGLFRLVVDSCQNDDPEFLQRAATRYPDLFDPLASLELRFHLNSPCSSPWRGSFDHAPSMLHSLLLVEYAILMDAPLTAQLLLSHRASVEKHRWRMPCKSYYLRLLVKAVMASEDLDEGRADAALLSAHRFGLPRTGVLVMSVIALGEKGNWGVDPGSGPASESHGSPSPRNRLLPIPMLPQPREVAARDLVSGLPCLLQSMKAKRDFTLYHTDLPVAAQRTTANPKKLITPLTLRWIELTSHEKLIRGPDKVPSIGGSSPSPGDDLASDDPRAGIDCSPRASGPVCGSRSR</sequence>
<accession>A0AA39ZF92</accession>
<gene>
    <name evidence="2" type="ORF">QBC41DRAFT_302142</name>
</gene>
<dbReference type="EMBL" id="JAULSY010000038">
    <property type="protein sequence ID" value="KAK0669831.1"/>
    <property type="molecule type" value="Genomic_DNA"/>
</dbReference>
<feature type="region of interest" description="Disordered" evidence="1">
    <location>
        <begin position="323"/>
        <end position="367"/>
    </location>
</feature>
<comment type="caution">
    <text evidence="2">The sequence shown here is derived from an EMBL/GenBank/DDBJ whole genome shotgun (WGS) entry which is preliminary data.</text>
</comment>
<evidence type="ECO:0000313" key="2">
    <source>
        <dbReference type="EMBL" id="KAK0669831.1"/>
    </source>
</evidence>